<dbReference type="Gene3D" id="1.10.260.40">
    <property type="entry name" value="lambda repressor-like DNA-binding domains"/>
    <property type="match status" value="1"/>
</dbReference>
<evidence type="ECO:0000256" key="1">
    <source>
        <dbReference type="ARBA" id="ARBA00023015"/>
    </source>
</evidence>
<keyword evidence="6" id="KW-1185">Reference proteome</keyword>
<dbReference type="SMART" id="SM00354">
    <property type="entry name" value="HTH_LACI"/>
    <property type="match status" value="1"/>
</dbReference>
<evidence type="ECO:0000256" key="3">
    <source>
        <dbReference type="ARBA" id="ARBA00023163"/>
    </source>
</evidence>
<name>A0A285U2Q5_9HYPH</name>
<dbReference type="PANTHER" id="PTHR30146">
    <property type="entry name" value="LACI-RELATED TRANSCRIPTIONAL REPRESSOR"/>
    <property type="match status" value="1"/>
</dbReference>
<dbReference type="PROSITE" id="PS00356">
    <property type="entry name" value="HTH_LACI_1"/>
    <property type="match status" value="1"/>
</dbReference>
<dbReference type="InterPro" id="IPR046335">
    <property type="entry name" value="LacI/GalR-like_sensor"/>
</dbReference>
<dbReference type="GO" id="GO:0003700">
    <property type="term" value="F:DNA-binding transcription factor activity"/>
    <property type="evidence" value="ECO:0007669"/>
    <property type="project" value="TreeGrafter"/>
</dbReference>
<dbReference type="PANTHER" id="PTHR30146:SF109">
    <property type="entry name" value="HTH-TYPE TRANSCRIPTIONAL REGULATOR GALS"/>
    <property type="match status" value="1"/>
</dbReference>
<keyword evidence="1" id="KW-0805">Transcription regulation</keyword>
<organism evidence="5 6">
    <name type="scientific">Rhizobium subbaraonis</name>
    <dbReference type="NCBI Taxonomy" id="908946"/>
    <lineage>
        <taxon>Bacteria</taxon>
        <taxon>Pseudomonadati</taxon>
        <taxon>Pseudomonadota</taxon>
        <taxon>Alphaproteobacteria</taxon>
        <taxon>Hyphomicrobiales</taxon>
        <taxon>Rhizobiaceae</taxon>
        <taxon>Rhizobium/Agrobacterium group</taxon>
        <taxon>Rhizobium</taxon>
    </lineage>
</organism>
<sequence>MDPACAMAKGEMVRKPATLKDVAALANVSRATAARALNSYGYVGNETAQKVQAAAEKLGYRGNRLAQALRSGQLPIVGCILGDIQNPFFARIAHDIEVLARECGHNLVIGSSEEELGQEISLLASLQSLSIRGFIVAPTSADNNAHLKGLIAENVPLVLIDRVAEGIDCDSVVVDNEGGARKAVEYLIGMGHRRIGLLQDDMRIFTSRERMSGYRAALAAGGIAPDDRMVSVSQSTVEHAVDATIRLFSQKSPPTALFTVDSLMTQGALLAFRSMGISIPHDVSLIGFDDFNLATFTDPQITVVSQPVAEIGRAAARLLFDRLSGKCGKPQKLRFETKMIVRGSVSRRRDA</sequence>
<dbReference type="AlphaFoldDB" id="A0A285U2Q5"/>
<accession>A0A285U2Q5</accession>
<proteinExistence type="predicted"/>
<dbReference type="InterPro" id="IPR000843">
    <property type="entry name" value="HTH_LacI"/>
</dbReference>
<evidence type="ECO:0000313" key="5">
    <source>
        <dbReference type="EMBL" id="SOC35708.1"/>
    </source>
</evidence>
<feature type="domain" description="HTH lacI-type" evidence="4">
    <location>
        <begin position="17"/>
        <end position="71"/>
    </location>
</feature>
<protein>
    <submittedName>
        <fullName evidence="5">LacI family transcriptional regulator</fullName>
    </submittedName>
</protein>
<dbReference type="Pfam" id="PF13377">
    <property type="entry name" value="Peripla_BP_3"/>
    <property type="match status" value="1"/>
</dbReference>
<evidence type="ECO:0000259" key="4">
    <source>
        <dbReference type="PROSITE" id="PS50932"/>
    </source>
</evidence>
<dbReference type="GO" id="GO:0000976">
    <property type="term" value="F:transcription cis-regulatory region binding"/>
    <property type="evidence" value="ECO:0007669"/>
    <property type="project" value="TreeGrafter"/>
</dbReference>
<keyword evidence="3" id="KW-0804">Transcription</keyword>
<dbReference type="InterPro" id="IPR028082">
    <property type="entry name" value="Peripla_BP_I"/>
</dbReference>
<dbReference type="CDD" id="cd01392">
    <property type="entry name" value="HTH_LacI"/>
    <property type="match status" value="1"/>
</dbReference>
<dbReference type="SUPFAM" id="SSF53822">
    <property type="entry name" value="Periplasmic binding protein-like I"/>
    <property type="match status" value="1"/>
</dbReference>
<keyword evidence="2" id="KW-0238">DNA-binding</keyword>
<reference evidence="5 6" key="1">
    <citation type="submission" date="2017-08" db="EMBL/GenBank/DDBJ databases">
        <authorList>
            <person name="de Groot N.N."/>
        </authorList>
    </citation>
    <scope>NUCLEOTIDE SEQUENCE [LARGE SCALE GENOMIC DNA]</scope>
    <source>
        <strain evidence="5 6">JC85</strain>
    </source>
</reference>
<dbReference type="InterPro" id="IPR010982">
    <property type="entry name" value="Lambda_DNA-bd_dom_sf"/>
</dbReference>
<evidence type="ECO:0000313" key="6">
    <source>
        <dbReference type="Proteomes" id="UP000219167"/>
    </source>
</evidence>
<dbReference type="Gene3D" id="3.40.50.2300">
    <property type="match status" value="2"/>
</dbReference>
<dbReference type="EMBL" id="OBQD01000002">
    <property type="protein sequence ID" value="SOC35708.1"/>
    <property type="molecule type" value="Genomic_DNA"/>
</dbReference>
<gene>
    <name evidence="5" type="ORF">SAMN05892877_10244</name>
</gene>
<dbReference type="Proteomes" id="UP000219167">
    <property type="component" value="Unassembled WGS sequence"/>
</dbReference>
<dbReference type="Pfam" id="PF00356">
    <property type="entry name" value="LacI"/>
    <property type="match status" value="1"/>
</dbReference>
<evidence type="ECO:0000256" key="2">
    <source>
        <dbReference type="ARBA" id="ARBA00023125"/>
    </source>
</evidence>
<dbReference type="PROSITE" id="PS50932">
    <property type="entry name" value="HTH_LACI_2"/>
    <property type="match status" value="1"/>
</dbReference>
<dbReference type="CDD" id="cd06267">
    <property type="entry name" value="PBP1_LacI_sugar_binding-like"/>
    <property type="match status" value="1"/>
</dbReference>
<dbReference type="SUPFAM" id="SSF47413">
    <property type="entry name" value="lambda repressor-like DNA-binding domains"/>
    <property type="match status" value="1"/>
</dbReference>